<proteinExistence type="predicted"/>
<dbReference type="EMBL" id="JAOWRF010000135">
    <property type="protein sequence ID" value="MCV3213639.1"/>
    <property type="molecule type" value="Genomic_DNA"/>
</dbReference>
<feature type="domain" description="SH3b" evidence="2">
    <location>
        <begin position="45"/>
        <end position="111"/>
    </location>
</feature>
<feature type="chain" id="PRO_5045878621" evidence="1">
    <location>
        <begin position="26"/>
        <end position="179"/>
    </location>
</feature>
<dbReference type="Pfam" id="PF08239">
    <property type="entry name" value="SH3_3"/>
    <property type="match status" value="2"/>
</dbReference>
<dbReference type="PANTHER" id="PTHR34408">
    <property type="entry name" value="FAMILY PROTEIN, PUTATIVE-RELATED"/>
    <property type="match status" value="1"/>
</dbReference>
<reference evidence="3 4" key="1">
    <citation type="submission" date="2022-10" db="EMBL/GenBank/DDBJ databases">
        <title>Identification of biosynthetic pathway for the production of the potent trypsin inhibitor radiosumin.</title>
        <authorList>
            <person name="Fewer D.P."/>
            <person name="Delbaje E."/>
            <person name="Ouyang X."/>
            <person name="Agostino P.D."/>
            <person name="Wahlsten M."/>
            <person name="Jokela J."/>
            <person name="Permi P."/>
            <person name="Haapaniemi E."/>
            <person name="Koistinen H."/>
        </authorList>
    </citation>
    <scope>NUCLEOTIDE SEQUENCE [LARGE SCALE GENOMIC DNA]</scope>
    <source>
        <strain evidence="3 4">NIES-515</strain>
    </source>
</reference>
<dbReference type="Proteomes" id="UP001526143">
    <property type="component" value="Unassembled WGS sequence"/>
</dbReference>
<evidence type="ECO:0000259" key="2">
    <source>
        <dbReference type="SMART" id="SM00287"/>
    </source>
</evidence>
<dbReference type="InterPro" id="IPR003646">
    <property type="entry name" value="SH3-like_bac-type"/>
</dbReference>
<evidence type="ECO:0000313" key="4">
    <source>
        <dbReference type="Proteomes" id="UP001526143"/>
    </source>
</evidence>
<protein>
    <submittedName>
        <fullName evidence="3">SH3 domain-containing protein</fullName>
    </submittedName>
</protein>
<dbReference type="RefSeq" id="WP_263745160.1">
    <property type="nucleotide sequence ID" value="NZ_JAOWRF010000135.1"/>
</dbReference>
<sequence length="179" mass="18992">MQKKRKTQASKLTMGLAISFLSAIANTGIANQIVLAQATKQQKCDISVYVTDKDPQGLNVRNGASSNNIILGKVPGNETVQIVATSGSWAQIKNIGSGFKGTGWAYLPNLGISTRGYNTNGVNIYTSTNPTSRKLGKVPPNTSVKLLGCQGQWAQVEYKGIKGWLARLDQCGAALTSCS</sequence>
<dbReference type="Gene3D" id="2.30.30.40">
    <property type="entry name" value="SH3 Domains"/>
    <property type="match status" value="2"/>
</dbReference>
<dbReference type="PANTHER" id="PTHR34408:SF1">
    <property type="entry name" value="GLYCOSYL HYDROLASE FAMILY 19 DOMAIN-CONTAINING PROTEIN HI_1415"/>
    <property type="match status" value="1"/>
</dbReference>
<organism evidence="3 4">
    <name type="scientific">Plectonema radiosum NIES-515</name>
    <dbReference type="NCBI Taxonomy" id="2986073"/>
    <lineage>
        <taxon>Bacteria</taxon>
        <taxon>Bacillati</taxon>
        <taxon>Cyanobacteriota</taxon>
        <taxon>Cyanophyceae</taxon>
        <taxon>Oscillatoriophycideae</taxon>
        <taxon>Oscillatoriales</taxon>
        <taxon>Microcoleaceae</taxon>
        <taxon>Plectonema</taxon>
    </lineage>
</organism>
<dbReference type="SMART" id="SM00287">
    <property type="entry name" value="SH3b"/>
    <property type="match status" value="2"/>
</dbReference>
<feature type="domain" description="SH3b" evidence="2">
    <location>
        <begin position="113"/>
        <end position="173"/>
    </location>
</feature>
<comment type="caution">
    <text evidence="3">The sequence shown here is derived from an EMBL/GenBank/DDBJ whole genome shotgun (WGS) entry which is preliminary data.</text>
</comment>
<feature type="signal peptide" evidence="1">
    <location>
        <begin position="1"/>
        <end position="25"/>
    </location>
</feature>
<name>A0ABT3AYI0_9CYAN</name>
<evidence type="ECO:0000256" key="1">
    <source>
        <dbReference type="SAM" id="SignalP"/>
    </source>
</evidence>
<gene>
    <name evidence="3" type="ORF">OGM63_08880</name>
</gene>
<keyword evidence="1" id="KW-0732">Signal</keyword>
<accession>A0ABT3AYI0</accession>
<keyword evidence="4" id="KW-1185">Reference proteome</keyword>
<evidence type="ECO:0000313" key="3">
    <source>
        <dbReference type="EMBL" id="MCV3213639.1"/>
    </source>
</evidence>
<dbReference type="InterPro" id="IPR052354">
    <property type="entry name" value="Cell_Wall_Dynamics_Protein"/>
</dbReference>